<evidence type="ECO:0000313" key="9">
    <source>
        <dbReference type="EMBL" id="APC48360.1"/>
    </source>
</evidence>
<dbReference type="InterPro" id="IPR036724">
    <property type="entry name" value="Cobalamin-bd_sf"/>
</dbReference>
<dbReference type="NCBIfam" id="TIGR03081">
    <property type="entry name" value="metmalonyl_epim"/>
    <property type="match status" value="1"/>
</dbReference>
<dbReference type="InterPro" id="IPR051785">
    <property type="entry name" value="MMCE/EMCE_epimerase"/>
</dbReference>
<evidence type="ECO:0000256" key="5">
    <source>
        <dbReference type="ARBA" id="ARBA00023235"/>
    </source>
</evidence>
<keyword evidence="5" id="KW-0413">Isomerase</keyword>
<organism evidence="9 10">
    <name type="scientific">Virgibacillus halodenitrificans</name>
    <name type="common">Bacillus halodenitrificans</name>
    <dbReference type="NCBI Taxonomy" id="1482"/>
    <lineage>
        <taxon>Bacteria</taxon>
        <taxon>Bacillati</taxon>
        <taxon>Bacillota</taxon>
        <taxon>Bacilli</taxon>
        <taxon>Bacillales</taxon>
        <taxon>Bacillaceae</taxon>
        <taxon>Virgibacillus</taxon>
    </lineage>
</organism>
<dbReference type="Proteomes" id="UP000182945">
    <property type="component" value="Chromosome"/>
</dbReference>
<protein>
    <submittedName>
        <fullName evidence="9">Methylmalonyl-CoA epimerase</fullName>
    </submittedName>
</protein>
<dbReference type="PROSITE" id="PS51819">
    <property type="entry name" value="VOC"/>
    <property type="match status" value="1"/>
</dbReference>
<accession>A0AAC9J037</accession>
<dbReference type="PROSITE" id="PS51332">
    <property type="entry name" value="B12_BINDING"/>
    <property type="match status" value="1"/>
</dbReference>
<dbReference type="PANTHER" id="PTHR43048">
    <property type="entry name" value="METHYLMALONYL-COA EPIMERASE"/>
    <property type="match status" value="1"/>
</dbReference>
<dbReference type="Pfam" id="PF13669">
    <property type="entry name" value="Glyoxalase_4"/>
    <property type="match status" value="1"/>
</dbReference>
<dbReference type="Gene3D" id="3.40.50.280">
    <property type="entry name" value="Cobalamin-binding domain"/>
    <property type="match status" value="1"/>
</dbReference>
<dbReference type="Gene3D" id="3.10.180.10">
    <property type="entry name" value="2,3-Dihydroxybiphenyl 1,2-Dioxygenase, domain 1"/>
    <property type="match status" value="1"/>
</dbReference>
<dbReference type="InterPro" id="IPR018146">
    <property type="entry name" value="Glyoxalase_1_CS"/>
</dbReference>
<dbReference type="GO" id="GO:0004462">
    <property type="term" value="F:lactoylglutathione lyase activity"/>
    <property type="evidence" value="ECO:0007669"/>
    <property type="project" value="InterPro"/>
</dbReference>
<evidence type="ECO:0000313" key="10">
    <source>
        <dbReference type="Proteomes" id="UP000182945"/>
    </source>
</evidence>
<feature type="domain" description="B12-binding" evidence="7">
    <location>
        <begin position="3"/>
        <end position="134"/>
    </location>
</feature>
<evidence type="ECO:0000256" key="6">
    <source>
        <dbReference type="ARBA" id="ARBA00023285"/>
    </source>
</evidence>
<evidence type="ECO:0000259" key="8">
    <source>
        <dbReference type="PROSITE" id="PS51819"/>
    </source>
</evidence>
<gene>
    <name evidence="9" type="ORF">BME96_09340</name>
</gene>
<dbReference type="InterPro" id="IPR029068">
    <property type="entry name" value="Glyas_Bleomycin-R_OHBP_Dase"/>
</dbReference>
<evidence type="ECO:0000259" key="7">
    <source>
        <dbReference type="PROSITE" id="PS51332"/>
    </source>
</evidence>
<dbReference type="EMBL" id="CP017962">
    <property type="protein sequence ID" value="APC48360.1"/>
    <property type="molecule type" value="Genomic_DNA"/>
</dbReference>
<dbReference type="PROSITE" id="PS00934">
    <property type="entry name" value="GLYOXALASE_I_1"/>
    <property type="match status" value="1"/>
</dbReference>
<dbReference type="CDD" id="cd02071">
    <property type="entry name" value="MM_CoA_mut_B12_BD"/>
    <property type="match status" value="1"/>
</dbReference>
<sequence>MGEIRVLVAKPGLDGHDRGALVISQALRDHGMEVIYTGLRQSPAQIAQAAVQEDVDVIGLSSLSGAHNTLFPKVLEELSKRDAADIPVIGGGVIPSEDIPFLLEKGVKNIFTSGSSTEALANYIQELIDPKTKEMIPPKKIAHIGIAVKNIDHALPFYTGALGLSLEGVEKVETEGVKVAFLKIGESRFELLEPLDENSPIQGFLDKKGEGIHHIALEVDDINKRLKKYKSENIKLINDEPKKGADNSEIAFIHPQSANGVLFELCQHLGRSED</sequence>
<keyword evidence="4" id="KW-0479">Metal-binding</keyword>
<dbReference type="GO" id="GO:0046872">
    <property type="term" value="F:metal ion binding"/>
    <property type="evidence" value="ECO:0007669"/>
    <property type="project" value="UniProtKB-KW"/>
</dbReference>
<keyword evidence="3" id="KW-0846">Cobalamin</keyword>
<dbReference type="GO" id="GO:0046491">
    <property type="term" value="P:L-methylmalonyl-CoA metabolic process"/>
    <property type="evidence" value="ECO:0007669"/>
    <property type="project" value="TreeGrafter"/>
</dbReference>
<dbReference type="NCBIfam" id="TIGR00640">
    <property type="entry name" value="acid_CoA_mut_C"/>
    <property type="match status" value="1"/>
</dbReference>
<dbReference type="SUPFAM" id="SSF54593">
    <property type="entry name" value="Glyoxalase/Bleomycin resistance protein/Dihydroxybiphenyl dioxygenase"/>
    <property type="match status" value="1"/>
</dbReference>
<evidence type="ECO:0000256" key="4">
    <source>
        <dbReference type="ARBA" id="ARBA00022723"/>
    </source>
</evidence>
<comment type="cofactor">
    <cofactor evidence="1">
        <name>adenosylcob(III)alamin</name>
        <dbReference type="ChEBI" id="CHEBI:18408"/>
    </cofactor>
</comment>
<evidence type="ECO:0000256" key="3">
    <source>
        <dbReference type="ARBA" id="ARBA00022628"/>
    </source>
</evidence>
<dbReference type="InterPro" id="IPR037523">
    <property type="entry name" value="VOC_core"/>
</dbReference>
<dbReference type="GO" id="GO:0004493">
    <property type="term" value="F:methylmalonyl-CoA epimerase activity"/>
    <property type="evidence" value="ECO:0007669"/>
    <property type="project" value="TreeGrafter"/>
</dbReference>
<dbReference type="RefSeq" id="WP_071648956.1">
    <property type="nucleotide sequence ID" value="NZ_CP017962.1"/>
</dbReference>
<dbReference type="SUPFAM" id="SSF52242">
    <property type="entry name" value="Cobalamin (vitamin B12)-binding domain"/>
    <property type="match status" value="1"/>
</dbReference>
<reference evidence="9 10" key="1">
    <citation type="submission" date="2016-11" db="EMBL/GenBank/DDBJ databases">
        <title>Complete genome sequencing of Virgibacillus halodenitrificans PDB-F2.</title>
        <authorList>
            <person name="Sun Z."/>
            <person name="Zhou Y."/>
            <person name="Li H."/>
        </authorList>
    </citation>
    <scope>NUCLEOTIDE SEQUENCE [LARGE SCALE GENOMIC DNA]</scope>
    <source>
        <strain evidence="9 10">PDB-F2</strain>
    </source>
</reference>
<dbReference type="AlphaFoldDB" id="A0AAC9J037"/>
<dbReference type="KEGG" id="vhl:BME96_09340"/>
<dbReference type="CDD" id="cd07249">
    <property type="entry name" value="MMCE"/>
    <property type="match status" value="1"/>
</dbReference>
<dbReference type="InterPro" id="IPR006158">
    <property type="entry name" value="Cobalamin-bd"/>
</dbReference>
<name>A0AAC9J037_VIRHA</name>
<dbReference type="InterPro" id="IPR017515">
    <property type="entry name" value="MeMalonyl-CoA_epimerase"/>
</dbReference>
<comment type="similarity">
    <text evidence="2">Belongs to the methylmalonyl-CoA epimerase family.</text>
</comment>
<dbReference type="Pfam" id="PF02310">
    <property type="entry name" value="B12-binding"/>
    <property type="match status" value="1"/>
</dbReference>
<dbReference type="PANTHER" id="PTHR43048:SF3">
    <property type="entry name" value="METHYLMALONYL-COA EPIMERASE, MITOCHONDRIAL"/>
    <property type="match status" value="1"/>
</dbReference>
<dbReference type="InterPro" id="IPR006159">
    <property type="entry name" value="Acid_CoA_mut_C"/>
</dbReference>
<dbReference type="GeneID" id="71514594"/>
<evidence type="ECO:0000256" key="1">
    <source>
        <dbReference type="ARBA" id="ARBA00001922"/>
    </source>
</evidence>
<dbReference type="GO" id="GO:0031419">
    <property type="term" value="F:cobalamin binding"/>
    <property type="evidence" value="ECO:0007669"/>
    <property type="project" value="UniProtKB-KW"/>
</dbReference>
<feature type="domain" description="VOC" evidence="8">
    <location>
        <begin position="140"/>
        <end position="268"/>
    </location>
</feature>
<proteinExistence type="inferred from homology"/>
<keyword evidence="6" id="KW-0170">Cobalt</keyword>
<evidence type="ECO:0000256" key="2">
    <source>
        <dbReference type="ARBA" id="ARBA00009308"/>
    </source>
</evidence>